<dbReference type="EMBL" id="CP022098">
    <property type="protein sequence ID" value="ATB39518.1"/>
    <property type="molecule type" value="Genomic_DNA"/>
</dbReference>
<reference evidence="1 2" key="1">
    <citation type="submission" date="2017-06" db="EMBL/GenBank/DDBJ databases">
        <title>Sequencing and comparative analysis of myxobacterial genomes.</title>
        <authorList>
            <person name="Rupp O."/>
            <person name="Goesmann A."/>
            <person name="Sogaard-Andersen L."/>
        </authorList>
    </citation>
    <scope>NUCLEOTIDE SEQUENCE [LARGE SCALE GENOMIC DNA]</scope>
    <source>
        <strain evidence="1 2">DSM 52655</strain>
    </source>
</reference>
<dbReference type="AlphaFoldDB" id="A0A250J7J5"/>
<dbReference type="Proteomes" id="UP000217257">
    <property type="component" value="Chromosome"/>
</dbReference>
<dbReference type="Pfam" id="PF13602">
    <property type="entry name" value="ADH_zinc_N_2"/>
    <property type="match status" value="1"/>
</dbReference>
<protein>
    <submittedName>
        <fullName evidence="1">Dehydrogenase</fullName>
    </submittedName>
</protein>
<dbReference type="KEGG" id="cfus:CYFUS_004962"/>
<name>A0A250J7J5_9BACT</name>
<evidence type="ECO:0000313" key="1">
    <source>
        <dbReference type="EMBL" id="ATB39518.1"/>
    </source>
</evidence>
<organism evidence="1 2">
    <name type="scientific">Cystobacter fuscus</name>
    <dbReference type="NCBI Taxonomy" id="43"/>
    <lineage>
        <taxon>Bacteria</taxon>
        <taxon>Pseudomonadati</taxon>
        <taxon>Myxococcota</taxon>
        <taxon>Myxococcia</taxon>
        <taxon>Myxococcales</taxon>
        <taxon>Cystobacterineae</taxon>
        <taxon>Archangiaceae</taxon>
        <taxon>Cystobacter</taxon>
    </lineage>
</organism>
<dbReference type="Gene3D" id="3.40.50.720">
    <property type="entry name" value="NAD(P)-binding Rossmann-like Domain"/>
    <property type="match status" value="1"/>
</dbReference>
<sequence length="105" mass="11115">MLDGVAGPLFPTLISALRPTGRYCLVGAAAGGAVSFDAWSLLDGRVLTGYSTETLDGNVLRAATRELLALRLPPPPTTVLPLAEAARAHELLERREVRGRVVLVP</sequence>
<proteinExistence type="predicted"/>
<evidence type="ECO:0000313" key="2">
    <source>
        <dbReference type="Proteomes" id="UP000217257"/>
    </source>
</evidence>
<gene>
    <name evidence="1" type="ORF">CYFUS_004962</name>
</gene>
<dbReference type="Gene3D" id="3.90.180.10">
    <property type="entry name" value="Medium-chain alcohol dehydrogenases, catalytic domain"/>
    <property type="match status" value="1"/>
</dbReference>
<accession>A0A250J7J5</accession>